<dbReference type="GO" id="GO:0044550">
    <property type="term" value="P:secondary metabolite biosynthetic process"/>
    <property type="evidence" value="ECO:0007669"/>
    <property type="project" value="TreeGrafter"/>
</dbReference>
<dbReference type="SUPFAM" id="SSF53901">
    <property type="entry name" value="Thiolase-like"/>
    <property type="match status" value="1"/>
</dbReference>
<dbReference type="Pfam" id="PF08545">
    <property type="entry name" value="ACP_syn_III"/>
    <property type="match status" value="1"/>
</dbReference>
<dbReference type="OrthoDB" id="9815506at2"/>
<keyword evidence="9" id="KW-0012">Acyltransferase</keyword>
<dbReference type="Gene3D" id="3.40.47.10">
    <property type="match status" value="1"/>
</dbReference>
<dbReference type="AlphaFoldDB" id="A0A1H0ZQ75"/>
<dbReference type="RefSeq" id="WP_093256679.1">
    <property type="nucleotide sequence ID" value="NZ_FNKK01000002.1"/>
</dbReference>
<comment type="similarity">
    <text evidence="2">Belongs to the thiolase-like superfamily. FabH family.</text>
</comment>
<name>A0A1H0ZQ75_9ACTN</name>
<dbReference type="Pfam" id="PF08541">
    <property type="entry name" value="ACP_syn_III_C"/>
    <property type="match status" value="1"/>
</dbReference>
<evidence type="ECO:0000256" key="8">
    <source>
        <dbReference type="ARBA" id="ARBA00023160"/>
    </source>
</evidence>
<keyword evidence="13" id="KW-1185">Reference proteome</keyword>
<reference evidence="12 13" key="1">
    <citation type="submission" date="2016-10" db="EMBL/GenBank/DDBJ databases">
        <authorList>
            <person name="de Groot N.N."/>
        </authorList>
    </citation>
    <scope>NUCLEOTIDE SEQUENCE [LARGE SCALE GENOMIC DNA]</scope>
    <source>
        <strain evidence="12 13">DSM 43794</strain>
    </source>
</reference>
<gene>
    <name evidence="12" type="ORF">SAMN04489764_0085</name>
</gene>
<dbReference type="NCBIfam" id="TIGR00747">
    <property type="entry name" value="fabH"/>
    <property type="match status" value="1"/>
</dbReference>
<dbReference type="InterPro" id="IPR013751">
    <property type="entry name" value="ACP_syn_III_N"/>
</dbReference>
<sequence>MNGILGTGAYLPEQEVTNEEMAARFGVTPEWIVGKTGILARRYAAPDEAASDMAVRAAAAALADSGLTPDRIDHIVVSTSTGDHIVPQTSTLVQAAIGARRASCVDVNTACSGFVYALSVARGLLALEPGGHALVIGVDVWSRFIDPADRSTAVLLGDGAGAVVVGPVADPGGFLGHTLTGHGEDQELLVVEAGGSRRPASAETVADNAHVLRMIGREVTDFVLAVVPVEIRNLLTAHGVAPDDVDHFIPHQANGVLLDKLAASLGLKDTATHRTVDTYGNTGSASVAITLDAANRSSALHDGDLVLLSGFGGGMAHASALLRWRTEGAR</sequence>
<dbReference type="InterPro" id="IPR016039">
    <property type="entry name" value="Thiolase-like"/>
</dbReference>
<evidence type="ECO:0000256" key="1">
    <source>
        <dbReference type="ARBA" id="ARBA00005189"/>
    </source>
</evidence>
<evidence type="ECO:0000313" key="13">
    <source>
        <dbReference type="Proteomes" id="UP000217103"/>
    </source>
</evidence>
<evidence type="ECO:0000313" key="12">
    <source>
        <dbReference type="EMBL" id="SDQ29618.1"/>
    </source>
</evidence>
<dbReference type="InterPro" id="IPR004655">
    <property type="entry name" value="FabH"/>
</dbReference>
<evidence type="ECO:0000256" key="6">
    <source>
        <dbReference type="ARBA" id="ARBA00022832"/>
    </source>
</evidence>
<keyword evidence="3" id="KW-0963">Cytoplasm</keyword>
<dbReference type="Proteomes" id="UP000217103">
    <property type="component" value="Unassembled WGS sequence"/>
</dbReference>
<evidence type="ECO:0000256" key="3">
    <source>
        <dbReference type="ARBA" id="ARBA00022490"/>
    </source>
</evidence>
<comment type="pathway">
    <text evidence="1">Lipid metabolism.</text>
</comment>
<dbReference type="NCBIfam" id="NF006829">
    <property type="entry name" value="PRK09352.1"/>
    <property type="match status" value="1"/>
</dbReference>
<dbReference type="GO" id="GO:0004315">
    <property type="term" value="F:3-oxoacyl-[acyl-carrier-protein] synthase activity"/>
    <property type="evidence" value="ECO:0007669"/>
    <property type="project" value="InterPro"/>
</dbReference>
<organism evidence="12 13">
    <name type="scientific">Thermostaphylospora chromogena</name>
    <dbReference type="NCBI Taxonomy" id="35622"/>
    <lineage>
        <taxon>Bacteria</taxon>
        <taxon>Bacillati</taxon>
        <taxon>Actinomycetota</taxon>
        <taxon>Actinomycetes</taxon>
        <taxon>Streptosporangiales</taxon>
        <taxon>Thermomonosporaceae</taxon>
        <taxon>Thermostaphylospora</taxon>
    </lineage>
</organism>
<protein>
    <submittedName>
        <fullName evidence="12">3-oxoacyl-[acyl-carrier-protein] synthase-3</fullName>
    </submittedName>
</protein>
<dbReference type="PANTHER" id="PTHR34069:SF2">
    <property type="entry name" value="BETA-KETOACYL-[ACYL-CARRIER-PROTEIN] SYNTHASE III"/>
    <property type="match status" value="1"/>
</dbReference>
<feature type="domain" description="Beta-ketoacyl-[acyl-carrier-protein] synthase III C-terminal" evidence="10">
    <location>
        <begin position="235"/>
        <end position="324"/>
    </location>
</feature>
<evidence type="ECO:0000256" key="4">
    <source>
        <dbReference type="ARBA" id="ARBA00022516"/>
    </source>
</evidence>
<dbReference type="EMBL" id="FNKK01000002">
    <property type="protein sequence ID" value="SDQ29618.1"/>
    <property type="molecule type" value="Genomic_DNA"/>
</dbReference>
<keyword evidence="6" id="KW-0276">Fatty acid metabolism</keyword>
<dbReference type="CDD" id="cd00830">
    <property type="entry name" value="KAS_III"/>
    <property type="match status" value="1"/>
</dbReference>
<keyword evidence="7" id="KW-0443">Lipid metabolism</keyword>
<keyword evidence="5" id="KW-0808">Transferase</keyword>
<dbReference type="PANTHER" id="PTHR34069">
    <property type="entry name" value="3-OXOACYL-[ACYL-CARRIER-PROTEIN] SYNTHASE 3"/>
    <property type="match status" value="1"/>
</dbReference>
<evidence type="ECO:0000256" key="9">
    <source>
        <dbReference type="ARBA" id="ARBA00023315"/>
    </source>
</evidence>
<feature type="domain" description="Beta-ketoacyl-[acyl-carrier-protein] synthase III N-terminal" evidence="11">
    <location>
        <begin position="106"/>
        <end position="179"/>
    </location>
</feature>
<dbReference type="STRING" id="35622.SAMN04489764_0085"/>
<proteinExistence type="inferred from homology"/>
<accession>A0A1H0ZQ75</accession>
<dbReference type="InterPro" id="IPR013747">
    <property type="entry name" value="ACP_syn_III_C"/>
</dbReference>
<evidence type="ECO:0000256" key="2">
    <source>
        <dbReference type="ARBA" id="ARBA00008642"/>
    </source>
</evidence>
<keyword evidence="4" id="KW-0444">Lipid biosynthesis</keyword>
<keyword evidence="8" id="KW-0275">Fatty acid biosynthesis</keyword>
<evidence type="ECO:0000256" key="5">
    <source>
        <dbReference type="ARBA" id="ARBA00022679"/>
    </source>
</evidence>
<dbReference type="GO" id="GO:0006633">
    <property type="term" value="P:fatty acid biosynthetic process"/>
    <property type="evidence" value="ECO:0007669"/>
    <property type="project" value="UniProtKB-KW"/>
</dbReference>
<evidence type="ECO:0000256" key="7">
    <source>
        <dbReference type="ARBA" id="ARBA00023098"/>
    </source>
</evidence>
<evidence type="ECO:0000259" key="10">
    <source>
        <dbReference type="Pfam" id="PF08541"/>
    </source>
</evidence>
<evidence type="ECO:0000259" key="11">
    <source>
        <dbReference type="Pfam" id="PF08545"/>
    </source>
</evidence>